<evidence type="ECO:0000259" key="3">
    <source>
        <dbReference type="Pfam" id="PF14461"/>
    </source>
</evidence>
<evidence type="ECO:0000256" key="1">
    <source>
        <dbReference type="SAM" id="MobiDB-lite"/>
    </source>
</evidence>
<dbReference type="Gene3D" id="3.40.50.720">
    <property type="entry name" value="NAD(P)-binding Rossmann-like Domain"/>
    <property type="match status" value="1"/>
</dbReference>
<dbReference type="InterPro" id="IPR000594">
    <property type="entry name" value="ThiF_NAD_FAD-bd"/>
</dbReference>
<dbReference type="EMBL" id="WTYO01000003">
    <property type="protein sequence ID" value="MXO69024.1"/>
    <property type="molecule type" value="Genomic_DNA"/>
</dbReference>
<feature type="domain" description="THIF-type NAD/FAD binding fold" evidence="2">
    <location>
        <begin position="303"/>
        <end position="542"/>
    </location>
</feature>
<comment type="caution">
    <text evidence="4">The sequence shown here is derived from an EMBL/GenBank/DDBJ whole genome shotgun (WGS) entry which is preliminary data.</text>
</comment>
<dbReference type="Pfam" id="PF00899">
    <property type="entry name" value="ThiF"/>
    <property type="match status" value="1"/>
</dbReference>
<organism evidence="4 5">
    <name type="scientific">Pelagerythrobacter marinus</name>
    <dbReference type="NCBI Taxonomy" id="538382"/>
    <lineage>
        <taxon>Bacteria</taxon>
        <taxon>Pseudomonadati</taxon>
        <taxon>Pseudomonadota</taxon>
        <taxon>Alphaproteobacteria</taxon>
        <taxon>Sphingomonadales</taxon>
        <taxon>Erythrobacteraceae</taxon>
        <taxon>Pelagerythrobacter</taxon>
    </lineage>
</organism>
<keyword evidence="5" id="KW-1185">Reference proteome</keyword>
<sequence>MDPDEALDVIDATLRERGFREVGPGRADYEGAIRVHGAQVDVRLHIPDVRFIELPEVHLKDRSQVSPELLAHVETRTGICYASQTGLPIDMFEPGEAILLILSLASRTLETSYAGGALRDVIDEYQAYWREKGGVRFLAPLSQETEKLQLSKIELESGQPNFVVHTQGSLAHYKPVKLQDVTVRQSSTPLGPTQGVRVPSTLAELEQWYCQQVGLNGSGWPGVLRDLANQALVFFDAPNALIGASLCMPTEILAGVKKGSIRHSKLPQLVEARKATIAIDRYEGTRSDLDSITSRNIGMSSPILELDIALVGGGTIGGYLAKFIVQSGGGAKGRLRIYDDDILKEGNLGRHLLPYGFLGMNKAKALKAELERFHPDLEIEAVPKNALRDWTELRKFNLIVDATGDWNVQNALNAEFLNARGDTLSAMLHCWVFMNGAGAQSFLNLADDFACFRCLRPKLSGGWRYPAGDERDELNTVPATCGEGSYIPFSVDASVTAAALANKALLDWANGQPGPRLRSAITDHTRGRYQKYRSPEPSKHCPACAHQRGEGE</sequence>
<dbReference type="Pfam" id="PF14461">
    <property type="entry name" value="Prok-E2_B"/>
    <property type="match status" value="1"/>
</dbReference>
<dbReference type="CDD" id="cd01483">
    <property type="entry name" value="E1_enzyme_family"/>
    <property type="match status" value="1"/>
</dbReference>
<accession>A0ABW9UVZ2</accession>
<dbReference type="SUPFAM" id="SSF69572">
    <property type="entry name" value="Activating enzymes of the ubiquitin-like proteins"/>
    <property type="match status" value="1"/>
</dbReference>
<feature type="domain" description="Prokaryotic E2 family B" evidence="3">
    <location>
        <begin position="15"/>
        <end position="132"/>
    </location>
</feature>
<protein>
    <submittedName>
        <fullName evidence="4">Thiamine biosynthesis protein ThiF</fullName>
    </submittedName>
</protein>
<dbReference type="RefSeq" id="WP_160733615.1">
    <property type="nucleotide sequence ID" value="NZ_WTYO01000003.1"/>
</dbReference>
<evidence type="ECO:0000313" key="4">
    <source>
        <dbReference type="EMBL" id="MXO69024.1"/>
    </source>
</evidence>
<gene>
    <name evidence="4" type="ORF">GRI72_09325</name>
</gene>
<evidence type="ECO:0000259" key="2">
    <source>
        <dbReference type="Pfam" id="PF00899"/>
    </source>
</evidence>
<reference evidence="4 5" key="1">
    <citation type="submission" date="2019-12" db="EMBL/GenBank/DDBJ databases">
        <title>Genomic-based taxomic classification of the family Erythrobacteraceae.</title>
        <authorList>
            <person name="Xu L."/>
        </authorList>
    </citation>
    <scope>NUCLEOTIDE SEQUENCE [LARGE SCALE GENOMIC DNA]</scope>
    <source>
        <strain evidence="4 5">H32</strain>
    </source>
</reference>
<proteinExistence type="predicted"/>
<dbReference type="InterPro" id="IPR035985">
    <property type="entry name" value="Ubiquitin-activating_enz"/>
</dbReference>
<evidence type="ECO:0000313" key="5">
    <source>
        <dbReference type="Proteomes" id="UP000444401"/>
    </source>
</evidence>
<dbReference type="Proteomes" id="UP000444401">
    <property type="component" value="Unassembled WGS sequence"/>
</dbReference>
<name>A0ABW9UVZ2_9SPHN</name>
<feature type="region of interest" description="Disordered" evidence="1">
    <location>
        <begin position="517"/>
        <end position="552"/>
    </location>
</feature>
<dbReference type="InterPro" id="IPR032701">
    <property type="entry name" value="Prok-E2_B_dom"/>
</dbReference>